<sequence length="379" mass="39266">MTDLLRQRPQATQAMLDNWSDHSLISHALRFESALAQAQAAESIIDQSAANAIAAACDTLQPDPAGLAEQAALAGTLAIPLVEMLRDKVPTAHRPLVHRGATSQDVVDTATMIQVHRGTALLNTDADRVLRALAVLARQYAATPAMGRTLLQDAIPISLGLRIAQWHAGIAGAWADFARYSEKYAVLQFGGAAGTRVGQEGKGSAVAARIAEMLGLPDSAPWHARRCGPAAIGSSLAILVGTVGKMARDISLLSQNGIGEMCEPAIEGRGGSSAMPHKRNPTGSQVALSAALRVPGLAATLISGQPAEQERSIGGWQADGPVLAELFLLASGALSAIADVAEGLQVDLDSVSNALPDGDADLGESADLIETLLGTIEDR</sequence>
<proteinExistence type="inferred from homology"/>
<dbReference type="GO" id="GO:0016853">
    <property type="term" value="F:isomerase activity"/>
    <property type="evidence" value="ECO:0007669"/>
    <property type="project" value="UniProtKB-KW"/>
</dbReference>
<dbReference type="OrthoDB" id="9768878at2"/>
<reference evidence="3 4" key="1">
    <citation type="submission" date="2018-08" db="EMBL/GenBank/DDBJ databases">
        <title>Erythrobacter zhengii sp.nov., a bacterium isolated from deep-sea sediment.</title>
        <authorList>
            <person name="Fang C."/>
            <person name="Wu Y.-H."/>
            <person name="Sun C."/>
            <person name="Wang H."/>
            <person name="Cheng H."/>
            <person name="Meng F.-X."/>
            <person name="Wang C.-S."/>
            <person name="Xu X.-W."/>
        </authorList>
    </citation>
    <scope>NUCLEOTIDE SEQUENCE [LARGE SCALE GENOMIC DNA]</scope>
    <source>
        <strain evidence="3 4">V18</strain>
    </source>
</reference>
<comment type="similarity">
    <text evidence="1">Belongs to the class-II fumarase/aspartase family.</text>
</comment>
<dbReference type="PRINTS" id="PR00149">
    <property type="entry name" value="FUMRATELYASE"/>
</dbReference>
<name>A0A418NUD1_9SPHN</name>
<dbReference type="Proteomes" id="UP000286576">
    <property type="component" value="Unassembled WGS sequence"/>
</dbReference>
<protein>
    <submittedName>
        <fullName evidence="3">3-carboxy-cis,cis-muconate cycloisomerase</fullName>
    </submittedName>
</protein>
<dbReference type="PANTHER" id="PTHR43172:SF2">
    <property type="entry name" value="ADENYLOSUCCINATE LYASE C-TERMINAL DOMAIN-CONTAINING PROTEIN"/>
    <property type="match status" value="1"/>
</dbReference>
<dbReference type="EMBL" id="QXFL01000002">
    <property type="protein sequence ID" value="RIV87757.1"/>
    <property type="molecule type" value="Genomic_DNA"/>
</dbReference>
<dbReference type="RefSeq" id="WP_119585488.1">
    <property type="nucleotide sequence ID" value="NZ_CAWODQ010000012.1"/>
</dbReference>
<dbReference type="InterPro" id="IPR008948">
    <property type="entry name" value="L-Aspartase-like"/>
</dbReference>
<dbReference type="SUPFAM" id="SSF48557">
    <property type="entry name" value="L-aspartase-like"/>
    <property type="match status" value="1"/>
</dbReference>
<dbReference type="InterPro" id="IPR020557">
    <property type="entry name" value="Fumarate_lyase_CS"/>
</dbReference>
<dbReference type="PANTHER" id="PTHR43172">
    <property type="entry name" value="ADENYLOSUCCINATE LYASE"/>
    <property type="match status" value="1"/>
</dbReference>
<dbReference type="AlphaFoldDB" id="A0A418NUD1"/>
<accession>A0A418NUD1</accession>
<feature type="domain" description="Fumarate lyase N-terminal" evidence="2">
    <location>
        <begin position="11"/>
        <end position="296"/>
    </location>
</feature>
<evidence type="ECO:0000313" key="3">
    <source>
        <dbReference type="EMBL" id="RIV87757.1"/>
    </source>
</evidence>
<dbReference type="InterPro" id="IPR000362">
    <property type="entry name" value="Fumarate_lyase_fam"/>
</dbReference>
<evidence type="ECO:0000259" key="2">
    <source>
        <dbReference type="Pfam" id="PF00206"/>
    </source>
</evidence>
<dbReference type="GO" id="GO:0016829">
    <property type="term" value="F:lyase activity"/>
    <property type="evidence" value="ECO:0007669"/>
    <property type="project" value="UniProtKB-ARBA"/>
</dbReference>
<dbReference type="Pfam" id="PF00206">
    <property type="entry name" value="Lyase_1"/>
    <property type="match status" value="1"/>
</dbReference>
<dbReference type="PROSITE" id="PS00163">
    <property type="entry name" value="FUMARATE_LYASES"/>
    <property type="match status" value="1"/>
</dbReference>
<evidence type="ECO:0000256" key="1">
    <source>
        <dbReference type="ARBA" id="ARBA00034772"/>
    </source>
</evidence>
<keyword evidence="4" id="KW-1185">Reference proteome</keyword>
<gene>
    <name evidence="3" type="ORF">D2V07_05320</name>
</gene>
<keyword evidence="3" id="KW-0413">Isomerase</keyword>
<evidence type="ECO:0000313" key="4">
    <source>
        <dbReference type="Proteomes" id="UP000286576"/>
    </source>
</evidence>
<organism evidence="3 4">
    <name type="scientific">Aurantiacibacter zhengii</name>
    <dbReference type="NCBI Taxonomy" id="2307003"/>
    <lineage>
        <taxon>Bacteria</taxon>
        <taxon>Pseudomonadati</taxon>
        <taxon>Pseudomonadota</taxon>
        <taxon>Alphaproteobacteria</taxon>
        <taxon>Sphingomonadales</taxon>
        <taxon>Erythrobacteraceae</taxon>
        <taxon>Aurantiacibacter</taxon>
    </lineage>
</organism>
<dbReference type="Gene3D" id="1.20.200.10">
    <property type="entry name" value="Fumarase/aspartase (Central domain)"/>
    <property type="match status" value="1"/>
</dbReference>
<dbReference type="InterPro" id="IPR022761">
    <property type="entry name" value="Fumarate_lyase_N"/>
</dbReference>
<comment type="caution">
    <text evidence="3">The sequence shown here is derived from an EMBL/GenBank/DDBJ whole genome shotgun (WGS) entry which is preliminary data.</text>
</comment>